<dbReference type="PRINTS" id="PR00035">
    <property type="entry name" value="HTHGNTR"/>
</dbReference>
<sequence length="494" mass="52511">MSGCLYHNALSVAKVLVGKTEPIAEIGLKLAGVTRTIAPEQLARLLAVPAGARPYYRALAEALRGRMHDGAIPVGVRLPAERHLAAALGVSRTTVTAAYDLLKDHGYVTARQGSGSTTALPVGGDTPWTIPIPGDGMIPLHVASMPAASQVAPAVAAAAASYHRHLLGIGYEPVGLPVLREEVARRYTERGVATRPEQILITPGAQQAMHLLFALLVRPGDPVLLESPTYAHAIQSVRLHGARVVAAGELMESSLRQAKVAYVLPDFHNPTGTLMDAARRAALVAAARRHDVTLICDETWGEVAVDDVVMPPPLARWDTDNRVITIGSASKLWWGGLRVGWLRGTAELVERLSVLRSGVDLATAVFDQLVVAELFPRVEESRAERRAWLATSRDALTAALAEHLPGWTYPRPVGGGSIWAKLDVPSAAPVVQAAAANGVRLAPGRWFGVDGACEGYLRLSYCHPPHMLADAVARIAAARPGQAPPADTRLTLSL</sequence>
<dbReference type="PANTHER" id="PTHR46577:SF1">
    <property type="entry name" value="HTH-TYPE TRANSCRIPTIONAL REGULATORY PROTEIN GABR"/>
    <property type="match status" value="1"/>
</dbReference>
<accession>A0A7C9P2C1</accession>
<evidence type="ECO:0000256" key="5">
    <source>
        <dbReference type="ARBA" id="ARBA00023163"/>
    </source>
</evidence>
<evidence type="ECO:0000256" key="4">
    <source>
        <dbReference type="ARBA" id="ARBA00023125"/>
    </source>
</evidence>
<evidence type="ECO:0000313" key="7">
    <source>
        <dbReference type="EMBL" id="NAS26117.1"/>
    </source>
</evidence>
<proteinExistence type="inferred from homology"/>
<dbReference type="Gene3D" id="3.40.640.10">
    <property type="entry name" value="Type I PLP-dependent aspartate aminotransferase-like (Major domain)"/>
    <property type="match status" value="1"/>
</dbReference>
<dbReference type="SUPFAM" id="SSF46785">
    <property type="entry name" value="Winged helix' DNA-binding domain"/>
    <property type="match status" value="1"/>
</dbReference>
<comment type="caution">
    <text evidence="7">The sequence shown here is derived from an EMBL/GenBank/DDBJ whole genome shotgun (WGS) entry which is preliminary data.</text>
</comment>
<feature type="domain" description="HTH gntR-type" evidence="6">
    <location>
        <begin position="53"/>
        <end position="121"/>
    </location>
</feature>
<dbReference type="CDD" id="cd07377">
    <property type="entry name" value="WHTH_GntR"/>
    <property type="match status" value="1"/>
</dbReference>
<dbReference type="GO" id="GO:0008483">
    <property type="term" value="F:transaminase activity"/>
    <property type="evidence" value="ECO:0007669"/>
    <property type="project" value="UniProtKB-KW"/>
</dbReference>
<keyword evidence="2" id="KW-0663">Pyridoxal phosphate</keyword>
<dbReference type="InterPro" id="IPR036388">
    <property type="entry name" value="WH-like_DNA-bd_sf"/>
</dbReference>
<gene>
    <name evidence="7" type="ORF">GT755_31150</name>
</gene>
<evidence type="ECO:0000256" key="1">
    <source>
        <dbReference type="ARBA" id="ARBA00005384"/>
    </source>
</evidence>
<keyword evidence="4" id="KW-0238">DNA-binding</keyword>
<comment type="similarity">
    <text evidence="1">In the C-terminal section; belongs to the class-I pyridoxal-phosphate-dependent aminotransferase family.</text>
</comment>
<dbReference type="AlphaFoldDB" id="A0A7C9P2C1"/>
<keyword evidence="7" id="KW-0808">Transferase</keyword>
<dbReference type="Gene3D" id="1.10.10.10">
    <property type="entry name" value="Winged helix-like DNA-binding domain superfamily/Winged helix DNA-binding domain"/>
    <property type="match status" value="1"/>
</dbReference>
<organism evidence="7 8">
    <name type="scientific">Herbidospora solisilvae</name>
    <dbReference type="NCBI Taxonomy" id="2696284"/>
    <lineage>
        <taxon>Bacteria</taxon>
        <taxon>Bacillati</taxon>
        <taxon>Actinomycetota</taxon>
        <taxon>Actinomycetes</taxon>
        <taxon>Streptosporangiales</taxon>
        <taxon>Streptosporangiaceae</taxon>
        <taxon>Herbidospora</taxon>
    </lineage>
</organism>
<keyword evidence="3" id="KW-0805">Transcription regulation</keyword>
<dbReference type="EMBL" id="WXEW01000010">
    <property type="protein sequence ID" value="NAS26117.1"/>
    <property type="molecule type" value="Genomic_DNA"/>
</dbReference>
<dbReference type="InterPro" id="IPR015422">
    <property type="entry name" value="PyrdxlP-dep_Trfase_small"/>
</dbReference>
<dbReference type="SMART" id="SM00345">
    <property type="entry name" value="HTH_GNTR"/>
    <property type="match status" value="1"/>
</dbReference>
<dbReference type="PROSITE" id="PS50949">
    <property type="entry name" value="HTH_GNTR"/>
    <property type="match status" value="1"/>
</dbReference>
<protein>
    <submittedName>
        <fullName evidence="7">Aminotransferase class I/II-fold pyridoxal phosphate-dependent enzyme</fullName>
    </submittedName>
</protein>
<keyword evidence="5" id="KW-0804">Transcription</keyword>
<evidence type="ECO:0000256" key="3">
    <source>
        <dbReference type="ARBA" id="ARBA00023015"/>
    </source>
</evidence>
<dbReference type="Gene3D" id="3.90.1150.10">
    <property type="entry name" value="Aspartate Aminotransferase, domain 1"/>
    <property type="match status" value="1"/>
</dbReference>
<dbReference type="SUPFAM" id="SSF53383">
    <property type="entry name" value="PLP-dependent transferases"/>
    <property type="match status" value="1"/>
</dbReference>
<keyword evidence="8" id="KW-1185">Reference proteome</keyword>
<dbReference type="InterPro" id="IPR036390">
    <property type="entry name" value="WH_DNA-bd_sf"/>
</dbReference>
<dbReference type="InterPro" id="IPR004839">
    <property type="entry name" value="Aminotransferase_I/II_large"/>
</dbReference>
<dbReference type="PANTHER" id="PTHR46577">
    <property type="entry name" value="HTH-TYPE TRANSCRIPTIONAL REGULATORY PROTEIN GABR"/>
    <property type="match status" value="1"/>
</dbReference>
<dbReference type="GO" id="GO:0003700">
    <property type="term" value="F:DNA-binding transcription factor activity"/>
    <property type="evidence" value="ECO:0007669"/>
    <property type="project" value="InterPro"/>
</dbReference>
<keyword evidence="7" id="KW-0032">Aminotransferase</keyword>
<dbReference type="InterPro" id="IPR000524">
    <property type="entry name" value="Tscrpt_reg_HTH_GntR"/>
</dbReference>
<evidence type="ECO:0000256" key="2">
    <source>
        <dbReference type="ARBA" id="ARBA00022898"/>
    </source>
</evidence>
<dbReference type="Pfam" id="PF00392">
    <property type="entry name" value="GntR"/>
    <property type="match status" value="1"/>
</dbReference>
<dbReference type="GO" id="GO:0030170">
    <property type="term" value="F:pyridoxal phosphate binding"/>
    <property type="evidence" value="ECO:0007669"/>
    <property type="project" value="InterPro"/>
</dbReference>
<dbReference type="Proteomes" id="UP000479526">
    <property type="component" value="Unassembled WGS sequence"/>
</dbReference>
<dbReference type="Pfam" id="PF00155">
    <property type="entry name" value="Aminotran_1_2"/>
    <property type="match status" value="1"/>
</dbReference>
<name>A0A7C9P2C1_9ACTN</name>
<dbReference type="GO" id="GO:0003677">
    <property type="term" value="F:DNA binding"/>
    <property type="evidence" value="ECO:0007669"/>
    <property type="project" value="UniProtKB-KW"/>
</dbReference>
<dbReference type="CDD" id="cd00609">
    <property type="entry name" value="AAT_like"/>
    <property type="match status" value="1"/>
</dbReference>
<evidence type="ECO:0000313" key="8">
    <source>
        <dbReference type="Proteomes" id="UP000479526"/>
    </source>
</evidence>
<dbReference type="InterPro" id="IPR015421">
    <property type="entry name" value="PyrdxlP-dep_Trfase_major"/>
</dbReference>
<dbReference type="InterPro" id="IPR015424">
    <property type="entry name" value="PyrdxlP-dep_Trfase"/>
</dbReference>
<evidence type="ECO:0000259" key="6">
    <source>
        <dbReference type="PROSITE" id="PS50949"/>
    </source>
</evidence>
<dbReference type="InterPro" id="IPR051446">
    <property type="entry name" value="HTH_trans_reg/aminotransferase"/>
</dbReference>
<reference evidence="7 8" key="1">
    <citation type="submission" date="2020-01" db="EMBL/GenBank/DDBJ databases">
        <title>Herbidospora sp. NEAU-GS84 nov., a novel actinomycete isolated from soil.</title>
        <authorList>
            <person name="Han L."/>
        </authorList>
    </citation>
    <scope>NUCLEOTIDE SEQUENCE [LARGE SCALE GENOMIC DNA]</scope>
    <source>
        <strain evidence="7 8">NEAU-GS84</strain>
    </source>
</reference>